<evidence type="ECO:0000313" key="4">
    <source>
        <dbReference type="EMBL" id="NYJ22313.1"/>
    </source>
</evidence>
<comment type="similarity">
    <text evidence="3">Belongs to the gas vesicle GvpF/GvpL family.</text>
</comment>
<dbReference type="GO" id="GO:0031412">
    <property type="term" value="P:gas vesicle organization"/>
    <property type="evidence" value="ECO:0007669"/>
    <property type="project" value="InterPro"/>
</dbReference>
<evidence type="ECO:0000256" key="3">
    <source>
        <dbReference type="ARBA" id="ARBA00035643"/>
    </source>
</evidence>
<dbReference type="InterPro" id="IPR009430">
    <property type="entry name" value="GvpL/GvpF"/>
</dbReference>
<dbReference type="PANTHER" id="PTHR36852:SF1">
    <property type="entry name" value="PROTEIN GVPL 2"/>
    <property type="match status" value="1"/>
</dbReference>
<gene>
    <name evidence="4" type="ORF">HNR13_000600</name>
</gene>
<comment type="caution">
    <text evidence="4">The sequence shown here is derived from an EMBL/GenBank/DDBJ whole genome shotgun (WGS) entry which is preliminary data.</text>
</comment>
<evidence type="ECO:0000313" key="5">
    <source>
        <dbReference type="Proteomes" id="UP000578352"/>
    </source>
</evidence>
<dbReference type="EMBL" id="JACCFL010000001">
    <property type="protein sequence ID" value="NYJ22313.1"/>
    <property type="molecule type" value="Genomic_DNA"/>
</dbReference>
<accession>A0A853CQW4</accession>
<dbReference type="RefSeq" id="WP_179604375.1">
    <property type="nucleotide sequence ID" value="NZ_BAABEH010000001.1"/>
</dbReference>
<proteinExistence type="inferred from homology"/>
<keyword evidence="1" id="KW-0304">Gas vesicle</keyword>
<organism evidence="4 5">
    <name type="scientific">Leifsonia shinshuensis</name>
    <dbReference type="NCBI Taxonomy" id="150026"/>
    <lineage>
        <taxon>Bacteria</taxon>
        <taxon>Bacillati</taxon>
        <taxon>Actinomycetota</taxon>
        <taxon>Actinomycetes</taxon>
        <taxon>Micrococcales</taxon>
        <taxon>Microbacteriaceae</taxon>
        <taxon>Leifsonia</taxon>
    </lineage>
</organism>
<dbReference type="Pfam" id="PF06386">
    <property type="entry name" value="GvpL_GvpF"/>
    <property type="match status" value="1"/>
</dbReference>
<dbReference type="AlphaFoldDB" id="A0A853CQW4"/>
<sequence>MTVTVADQYVYGIVRAGTPAPTLPGVDGEAVGLLTSGEVAVLVTPVAVPGELATPENLLAHSRILDQVAAEHAVLPMAFGTVVPDPDAILNDVLPRMHDEYLAGLQRIEGAAQFTVSARYVEDAVLAEVIDEDPDIARLREATKGRSEDEAHYELIELGRLVSDALARKAAVDARAIAERLTPVTRESLVRDSSRSEDVVEFVALVDREAQPGFERAVESLAAESAGRILFRLLGPQAPYDFVGEV</sequence>
<dbReference type="Proteomes" id="UP000578352">
    <property type="component" value="Unassembled WGS sequence"/>
</dbReference>
<reference evidence="4 5" key="1">
    <citation type="submission" date="2020-07" db="EMBL/GenBank/DDBJ databases">
        <title>Sequencing the genomes of 1000 actinobacteria strains.</title>
        <authorList>
            <person name="Klenk H.-P."/>
        </authorList>
    </citation>
    <scope>NUCLEOTIDE SEQUENCE [LARGE SCALE GENOMIC DNA]</scope>
    <source>
        <strain evidence="4 5">DSM 15165</strain>
    </source>
</reference>
<dbReference type="GO" id="GO:0031411">
    <property type="term" value="C:gas vesicle"/>
    <property type="evidence" value="ECO:0007669"/>
    <property type="project" value="UniProtKB-SubCell"/>
</dbReference>
<comment type="subcellular location">
    <subcellularLocation>
        <location evidence="2">Gas vesicle</location>
    </subcellularLocation>
</comment>
<protein>
    <recommendedName>
        <fullName evidence="6">GvpL/GvpF family gas vesicle protein</fullName>
    </recommendedName>
</protein>
<dbReference type="PANTHER" id="PTHR36852">
    <property type="entry name" value="PROTEIN GVPL 2"/>
    <property type="match status" value="1"/>
</dbReference>
<evidence type="ECO:0000256" key="2">
    <source>
        <dbReference type="ARBA" id="ARBA00035108"/>
    </source>
</evidence>
<evidence type="ECO:0008006" key="6">
    <source>
        <dbReference type="Google" id="ProtNLM"/>
    </source>
</evidence>
<evidence type="ECO:0000256" key="1">
    <source>
        <dbReference type="ARBA" id="ARBA00022987"/>
    </source>
</evidence>
<name>A0A853CQW4_9MICO</name>